<evidence type="ECO:0000313" key="2">
    <source>
        <dbReference type="Proteomes" id="UP000319353"/>
    </source>
</evidence>
<comment type="caution">
    <text evidence="1">The sequence shown here is derived from an EMBL/GenBank/DDBJ whole genome shotgun (WGS) entry which is preliminary data.</text>
</comment>
<proteinExistence type="predicted"/>
<dbReference type="Proteomes" id="UP000319353">
    <property type="component" value="Unassembled WGS sequence"/>
</dbReference>
<accession>A0A537KUC1</accession>
<gene>
    <name evidence="1" type="ORF">E6H01_11095</name>
</gene>
<reference evidence="1 2" key="1">
    <citation type="journal article" date="2019" name="Nat. Microbiol.">
        <title>Mediterranean grassland soil C-N compound turnover is dependent on rainfall and depth, and is mediated by genomically divergent microorganisms.</title>
        <authorList>
            <person name="Diamond S."/>
            <person name="Andeer P.F."/>
            <person name="Li Z."/>
            <person name="Crits-Christoph A."/>
            <person name="Burstein D."/>
            <person name="Anantharaman K."/>
            <person name="Lane K.R."/>
            <person name="Thomas B.C."/>
            <person name="Pan C."/>
            <person name="Northen T.R."/>
            <person name="Banfield J.F."/>
        </authorList>
    </citation>
    <scope>NUCLEOTIDE SEQUENCE [LARGE SCALE GENOMIC DNA]</scope>
    <source>
        <strain evidence="1">NP_4</strain>
    </source>
</reference>
<sequence>MIWVFTLLVVLLMGPWVPRAATQPQVIRTSALEIVDAGGRVRATLDAVNSKPSLWLYGGDSRRRAGLTVGTGGAPEFVLVDPQGRPRISLRVGFERAAEIRIADGRGRPRLGLWIGYDEEPGIWLLDELARPRIGMKVLAGGIPRLWLFEESTGRVMFSAP</sequence>
<name>A0A537KUC1_9BACT</name>
<evidence type="ECO:0000313" key="1">
    <source>
        <dbReference type="EMBL" id="TMI99347.1"/>
    </source>
</evidence>
<dbReference type="AlphaFoldDB" id="A0A537KUC1"/>
<protein>
    <submittedName>
        <fullName evidence="1">Uncharacterized protein</fullName>
    </submittedName>
</protein>
<dbReference type="EMBL" id="VBAL01000136">
    <property type="protein sequence ID" value="TMI99347.1"/>
    <property type="molecule type" value="Genomic_DNA"/>
</dbReference>
<organism evidence="1 2">
    <name type="scientific">Candidatus Segetimicrobium genomatis</name>
    <dbReference type="NCBI Taxonomy" id="2569760"/>
    <lineage>
        <taxon>Bacteria</taxon>
        <taxon>Bacillati</taxon>
        <taxon>Candidatus Sysuimicrobiota</taxon>
        <taxon>Candidatus Sysuimicrobiia</taxon>
        <taxon>Candidatus Sysuimicrobiales</taxon>
        <taxon>Candidatus Segetimicrobiaceae</taxon>
        <taxon>Candidatus Segetimicrobium</taxon>
    </lineage>
</organism>